<dbReference type="InParanoid" id="A0A061EP17"/>
<evidence type="ECO:0000313" key="1">
    <source>
        <dbReference type="EMBL" id="EOY06760.1"/>
    </source>
</evidence>
<dbReference type="HOGENOM" id="CLU_2578693_0_0_1"/>
<gene>
    <name evidence="1" type="ORF">TCM_021392</name>
</gene>
<accession>A0A061EP17</accession>
<dbReference type="AlphaFoldDB" id="A0A061EP17"/>
<dbReference type="EMBL" id="CM001882">
    <property type="protein sequence ID" value="EOY06760.1"/>
    <property type="molecule type" value="Genomic_DNA"/>
</dbReference>
<proteinExistence type="predicted"/>
<dbReference type="Gramene" id="EOY06760">
    <property type="protein sequence ID" value="EOY06760"/>
    <property type="gene ID" value="TCM_021392"/>
</dbReference>
<dbReference type="Proteomes" id="UP000026915">
    <property type="component" value="Chromosome 4"/>
</dbReference>
<protein>
    <submittedName>
        <fullName evidence="1">Uncharacterized protein</fullName>
    </submittedName>
</protein>
<evidence type="ECO:0000313" key="2">
    <source>
        <dbReference type="Proteomes" id="UP000026915"/>
    </source>
</evidence>
<sequence length="81" mass="9009">MIERWVEPWKCGNRRLAIDSRGGVEWTDPSVNEIKFYIDGSASARSKSGLAECGGMFQDNEGSVVGLVFDPLDIHESNFTE</sequence>
<name>A0A061EP17_THECC</name>
<reference evidence="1 2" key="1">
    <citation type="journal article" date="2013" name="Genome Biol.">
        <title>The genome sequence of the most widely cultivated cacao type and its use to identify candidate genes regulating pod color.</title>
        <authorList>
            <person name="Motamayor J.C."/>
            <person name="Mockaitis K."/>
            <person name="Schmutz J."/>
            <person name="Haiminen N."/>
            <person name="Iii D.L."/>
            <person name="Cornejo O."/>
            <person name="Findley S.D."/>
            <person name="Zheng P."/>
            <person name="Utro F."/>
            <person name="Royaert S."/>
            <person name="Saski C."/>
            <person name="Jenkins J."/>
            <person name="Podicheti R."/>
            <person name="Zhao M."/>
            <person name="Scheffler B.E."/>
            <person name="Stack J.C."/>
            <person name="Feltus F.A."/>
            <person name="Mustiga G.M."/>
            <person name="Amores F."/>
            <person name="Phillips W."/>
            <person name="Marelli J.P."/>
            <person name="May G.D."/>
            <person name="Shapiro H."/>
            <person name="Ma J."/>
            <person name="Bustamante C.D."/>
            <person name="Schnell R.J."/>
            <person name="Main D."/>
            <person name="Gilbert D."/>
            <person name="Parida L."/>
            <person name="Kuhn D.N."/>
        </authorList>
    </citation>
    <scope>NUCLEOTIDE SEQUENCE [LARGE SCALE GENOMIC DNA]</scope>
    <source>
        <strain evidence="2">cv. Matina 1-6</strain>
    </source>
</reference>
<keyword evidence="2" id="KW-1185">Reference proteome</keyword>
<organism evidence="1 2">
    <name type="scientific">Theobroma cacao</name>
    <name type="common">Cacao</name>
    <name type="synonym">Cocoa</name>
    <dbReference type="NCBI Taxonomy" id="3641"/>
    <lineage>
        <taxon>Eukaryota</taxon>
        <taxon>Viridiplantae</taxon>
        <taxon>Streptophyta</taxon>
        <taxon>Embryophyta</taxon>
        <taxon>Tracheophyta</taxon>
        <taxon>Spermatophyta</taxon>
        <taxon>Magnoliopsida</taxon>
        <taxon>eudicotyledons</taxon>
        <taxon>Gunneridae</taxon>
        <taxon>Pentapetalae</taxon>
        <taxon>rosids</taxon>
        <taxon>malvids</taxon>
        <taxon>Malvales</taxon>
        <taxon>Malvaceae</taxon>
        <taxon>Byttnerioideae</taxon>
        <taxon>Theobroma</taxon>
    </lineage>
</organism>